<evidence type="ECO:0000313" key="1">
    <source>
        <dbReference type="EMBL" id="MDQ0314846.1"/>
    </source>
</evidence>
<proteinExistence type="predicted"/>
<evidence type="ECO:0000313" key="2">
    <source>
        <dbReference type="Proteomes" id="UP001229244"/>
    </source>
</evidence>
<reference evidence="1" key="1">
    <citation type="submission" date="2023-07" db="EMBL/GenBank/DDBJ databases">
        <title>Genomic Encyclopedia of Type Strains, Phase IV (KMG-IV): sequencing the most valuable type-strain genomes for metagenomic binning, comparative biology and taxonomic classification.</title>
        <authorList>
            <person name="Goeker M."/>
        </authorList>
    </citation>
    <scope>NUCLEOTIDE SEQUENCE</scope>
    <source>
        <strain evidence="1">DSM 21202</strain>
    </source>
</reference>
<accession>A0AAE4AR58</accession>
<dbReference type="Proteomes" id="UP001229244">
    <property type="component" value="Unassembled WGS sequence"/>
</dbReference>
<comment type="caution">
    <text evidence="1">The sequence shown here is derived from an EMBL/GenBank/DDBJ whole genome shotgun (WGS) entry which is preliminary data.</text>
</comment>
<dbReference type="RefSeq" id="WP_306884632.1">
    <property type="nucleotide sequence ID" value="NZ_JAUSUL010000001.1"/>
</dbReference>
<gene>
    <name evidence="1" type="ORF">J2S73_001283</name>
</gene>
<name>A0AAE4AR58_9HYPH</name>
<keyword evidence="2" id="KW-1185">Reference proteome</keyword>
<protein>
    <submittedName>
        <fullName evidence="1">Uncharacterized protein</fullName>
    </submittedName>
</protein>
<sequence>MPLDAPFQSLRDDIAAEVDAVFAEPVRISFLKRGVVDPDRAMIQIDAPLRVGDVEMGDMSGGRTSDWSTQIAGSTAVLSIAWATYSGPEIRKGDRVKALARAGEPWFEVKAVGDRKASRLIVYLGNA</sequence>
<dbReference type="AlphaFoldDB" id="A0AAE4AR58"/>
<organism evidence="1 2">
    <name type="scientific">Amorphus orientalis</name>
    <dbReference type="NCBI Taxonomy" id="649198"/>
    <lineage>
        <taxon>Bacteria</taxon>
        <taxon>Pseudomonadati</taxon>
        <taxon>Pseudomonadota</taxon>
        <taxon>Alphaproteobacteria</taxon>
        <taxon>Hyphomicrobiales</taxon>
        <taxon>Amorphaceae</taxon>
        <taxon>Amorphus</taxon>
    </lineage>
</organism>
<dbReference type="EMBL" id="JAUSUL010000001">
    <property type="protein sequence ID" value="MDQ0314846.1"/>
    <property type="molecule type" value="Genomic_DNA"/>
</dbReference>